<dbReference type="GO" id="GO:0005829">
    <property type="term" value="C:cytosol"/>
    <property type="evidence" value="ECO:0007669"/>
    <property type="project" value="TreeGrafter"/>
</dbReference>
<evidence type="ECO:0000256" key="6">
    <source>
        <dbReference type="PIRNR" id="PIRNR001369"/>
    </source>
</evidence>
<dbReference type="PANTHER" id="PTHR11739">
    <property type="entry name" value="CITRATE SYNTHASE"/>
    <property type="match status" value="1"/>
</dbReference>
<dbReference type="OrthoDB" id="9800864at2"/>
<feature type="active site" evidence="7">
    <location>
        <position position="321"/>
    </location>
</feature>
<gene>
    <name evidence="8" type="primary">gltA</name>
    <name evidence="8" type="ORF">GHNINEIG_00357</name>
</gene>
<dbReference type="Gene3D" id="1.10.230.10">
    <property type="entry name" value="Cytochrome P450-Terp, domain 2"/>
    <property type="match status" value="1"/>
</dbReference>
<keyword evidence="3" id="KW-0816">Tricarboxylic acid cycle</keyword>
<dbReference type="SUPFAM" id="SSF48256">
    <property type="entry name" value="Citrate synthase"/>
    <property type="match status" value="1"/>
</dbReference>
<evidence type="ECO:0000256" key="5">
    <source>
        <dbReference type="ARBA" id="ARBA00049288"/>
    </source>
</evidence>
<dbReference type="InterPro" id="IPR036969">
    <property type="entry name" value="Citrate_synthase_sf"/>
</dbReference>
<evidence type="ECO:0000313" key="9">
    <source>
        <dbReference type="Proteomes" id="UP000296201"/>
    </source>
</evidence>
<evidence type="ECO:0000256" key="4">
    <source>
        <dbReference type="ARBA" id="ARBA00022679"/>
    </source>
</evidence>
<dbReference type="NCBIfam" id="NF010639">
    <property type="entry name" value="PRK14036.1"/>
    <property type="match status" value="1"/>
</dbReference>
<evidence type="ECO:0000256" key="3">
    <source>
        <dbReference type="ARBA" id="ARBA00022532"/>
    </source>
</evidence>
<dbReference type="PANTHER" id="PTHR11739:SF4">
    <property type="entry name" value="CITRATE SYNTHASE, PEROXISOMAL"/>
    <property type="match status" value="1"/>
</dbReference>
<name>A0A4P7NXS9_9GAMM</name>
<dbReference type="EMBL" id="CP032096">
    <property type="protein sequence ID" value="QBZ82329.1"/>
    <property type="molecule type" value="Genomic_DNA"/>
</dbReference>
<dbReference type="CDD" id="cd06112">
    <property type="entry name" value="citrate_synt_like_1_1"/>
    <property type="match status" value="1"/>
</dbReference>
<dbReference type="UniPathway" id="UPA00223">
    <property type="reaction ID" value="UER00717"/>
</dbReference>
<dbReference type="InterPro" id="IPR016142">
    <property type="entry name" value="Citrate_synth-like_lrg_a-sub"/>
</dbReference>
<reference evidence="8 9" key="1">
    <citation type="submission" date="2018-08" db="EMBL/GenBank/DDBJ databases">
        <title>Horizontal acquisition of hydrogen conversion ability and other habitat adaptations in Hydrogenovibrio crunogenus strains.</title>
        <authorList>
            <person name="Gonnella G."/>
            <person name="Adam N."/>
            <person name="Perner M."/>
        </authorList>
    </citation>
    <scope>NUCLEOTIDE SEQUENCE [LARGE SCALE GENOMIC DNA]</scope>
    <source>
        <strain evidence="8 9">SP-41</strain>
    </source>
</reference>
<dbReference type="GO" id="GO:0005975">
    <property type="term" value="P:carbohydrate metabolic process"/>
    <property type="evidence" value="ECO:0007669"/>
    <property type="project" value="TreeGrafter"/>
</dbReference>
<organism evidence="8 9">
    <name type="scientific">Hydrogenovibrio crunogenus</name>
    <dbReference type="NCBI Taxonomy" id="39765"/>
    <lineage>
        <taxon>Bacteria</taxon>
        <taxon>Pseudomonadati</taxon>
        <taxon>Pseudomonadota</taxon>
        <taxon>Gammaproteobacteria</taxon>
        <taxon>Thiotrichales</taxon>
        <taxon>Piscirickettsiaceae</taxon>
        <taxon>Hydrogenovibrio</taxon>
    </lineage>
</organism>
<keyword evidence="9" id="KW-1185">Reference proteome</keyword>
<evidence type="ECO:0000256" key="2">
    <source>
        <dbReference type="ARBA" id="ARBA00010566"/>
    </source>
</evidence>
<evidence type="ECO:0000313" key="8">
    <source>
        <dbReference type="EMBL" id="QBZ82329.1"/>
    </source>
</evidence>
<dbReference type="NCBIfam" id="TIGR01800">
    <property type="entry name" value="cit_synth_II"/>
    <property type="match status" value="1"/>
</dbReference>
<comment type="catalytic activity">
    <reaction evidence="5">
        <text>oxaloacetate + acetyl-CoA + H2O = citrate + CoA + H(+)</text>
        <dbReference type="Rhea" id="RHEA:16845"/>
        <dbReference type="ChEBI" id="CHEBI:15377"/>
        <dbReference type="ChEBI" id="CHEBI:15378"/>
        <dbReference type="ChEBI" id="CHEBI:16452"/>
        <dbReference type="ChEBI" id="CHEBI:16947"/>
        <dbReference type="ChEBI" id="CHEBI:57287"/>
        <dbReference type="ChEBI" id="CHEBI:57288"/>
        <dbReference type="EC" id="2.3.3.16"/>
    </reaction>
</comment>
<dbReference type="Gene3D" id="1.10.580.10">
    <property type="entry name" value="Citrate Synthase, domain 1"/>
    <property type="match status" value="1"/>
</dbReference>
<comment type="pathway">
    <text evidence="1">Carbohydrate metabolism; tricarboxylic acid cycle; isocitrate from oxaloacetate: step 1/2.</text>
</comment>
<dbReference type="AlphaFoldDB" id="A0A4P7NXS9"/>
<feature type="active site" evidence="7">
    <location>
        <position position="263"/>
    </location>
</feature>
<dbReference type="PIRSF" id="PIRSF001369">
    <property type="entry name" value="Citrate_synth"/>
    <property type="match status" value="1"/>
</dbReference>
<dbReference type="GO" id="GO:0036440">
    <property type="term" value="F:citrate synthase activity"/>
    <property type="evidence" value="ECO:0007669"/>
    <property type="project" value="UniProtKB-EC"/>
</dbReference>
<dbReference type="RefSeq" id="WP_135795047.1">
    <property type="nucleotide sequence ID" value="NZ_CP032096.1"/>
</dbReference>
<keyword evidence="4 6" id="KW-0808">Transferase</keyword>
<dbReference type="InterPro" id="IPR002020">
    <property type="entry name" value="Citrate_synthase"/>
</dbReference>
<accession>A0A4P7NXS9</accession>
<sequence length="391" mass="43898">MEYIPGLAGVPATESEISYIDGNKGILTYRGYDIMELAEYSSFEETTLLLLFGNLPTADELADFENKLRNARRVKYNLREIMKNLPATTHPMHMLQVAVASLASFYPSTEYMKGGTENQEYINEVTVNIISHMGTLVAMWEHMRNGFDPIEPRKDLTYAENFLYMVTGEEPDKDWARLLDACLILHAEHTINASTFTTMVTGSTLANPCSVISSAIASLSGPLHGGANQKVIEMLDEIGTPENARPYIEKRLSEKKVIWGMGHREYKTKDPRATILQKLSSELLQKKSDAGSLSKAFATAMEVERVCEELLGHKGVYPNVDFYSGILYKEMGFDAGLFTPIFAVARSAGWMAHWREQLQNNKIFRPTQIYTGAGNSCYLPMEKRSQQKSMP</sequence>
<proteinExistence type="inferred from homology"/>
<evidence type="ECO:0000256" key="1">
    <source>
        <dbReference type="ARBA" id="ARBA00004751"/>
    </source>
</evidence>
<comment type="similarity">
    <text evidence="2 6">Belongs to the citrate synthase family.</text>
</comment>
<dbReference type="InterPro" id="IPR024176">
    <property type="entry name" value="Citrate_synthase_bac-typ"/>
</dbReference>
<keyword evidence="8" id="KW-0012">Acyltransferase</keyword>
<dbReference type="Proteomes" id="UP000296201">
    <property type="component" value="Chromosome"/>
</dbReference>
<dbReference type="PRINTS" id="PR00143">
    <property type="entry name" value="CITRTSNTHASE"/>
</dbReference>
<evidence type="ECO:0000256" key="7">
    <source>
        <dbReference type="PIRSR" id="PIRSR001369-1"/>
    </source>
</evidence>
<dbReference type="GO" id="GO:0006099">
    <property type="term" value="P:tricarboxylic acid cycle"/>
    <property type="evidence" value="ECO:0007669"/>
    <property type="project" value="UniProtKB-UniPathway"/>
</dbReference>
<dbReference type="InterPro" id="IPR011278">
    <property type="entry name" value="2-MeCitrate/Citrate_synth_II"/>
</dbReference>
<dbReference type="InterPro" id="IPR016143">
    <property type="entry name" value="Citrate_synth-like_sm_a-sub"/>
</dbReference>
<dbReference type="Pfam" id="PF00285">
    <property type="entry name" value="Citrate_synt"/>
    <property type="match status" value="1"/>
</dbReference>
<protein>
    <recommendedName>
        <fullName evidence="6">Citrate synthase</fullName>
    </recommendedName>
</protein>